<evidence type="ECO:0000256" key="2">
    <source>
        <dbReference type="SAM" id="Phobius"/>
    </source>
</evidence>
<keyword evidence="2" id="KW-1133">Transmembrane helix</keyword>
<dbReference type="AlphaFoldDB" id="D2SB78"/>
<keyword evidence="2" id="KW-0472">Membrane</keyword>
<keyword evidence="2" id="KW-0812">Transmembrane</keyword>
<reference evidence="4" key="2">
    <citation type="submission" date="2010-01" db="EMBL/GenBank/DDBJ databases">
        <title>The complete genome of Geodermatophilus obscurus DSM 43160.</title>
        <authorList>
            <consortium name="US DOE Joint Genome Institute (JGI-PGF)"/>
            <person name="Lucas S."/>
            <person name="Copeland A."/>
            <person name="Lapidus A."/>
            <person name="Glavina del Rio T."/>
            <person name="Dalin E."/>
            <person name="Tice H."/>
            <person name="Bruce D."/>
            <person name="Goodwin L."/>
            <person name="Pitluck S."/>
            <person name="Kyrpides N."/>
            <person name="Mavromatis K."/>
            <person name="Ivanova N."/>
            <person name="Munk A.C."/>
            <person name="Brettin T."/>
            <person name="Detter J.C."/>
            <person name="Han C."/>
            <person name="Larimer F."/>
            <person name="Land M."/>
            <person name="Hauser L."/>
            <person name="Markowitz V."/>
            <person name="Cheng J.-F."/>
            <person name="Hugenholtz P."/>
            <person name="Woyke T."/>
            <person name="Wu D."/>
            <person name="Jando M."/>
            <person name="Schneider S."/>
            <person name="Klenk H.-P."/>
            <person name="Eisen J.A."/>
        </authorList>
    </citation>
    <scope>NUCLEOTIDE SEQUENCE [LARGE SCALE GENOMIC DNA]</scope>
    <source>
        <strain evidence="4">ATCC 25078 / DSM 43160 / JCM 3152 / KCC A-0152 / KCTC 9177 / NBRC 13315 / NRRL B-3577 / G-20</strain>
    </source>
</reference>
<evidence type="ECO:0000313" key="4">
    <source>
        <dbReference type="Proteomes" id="UP000001382"/>
    </source>
</evidence>
<reference evidence="3 4" key="1">
    <citation type="journal article" date="2010" name="Stand. Genomic Sci.">
        <title>Complete genome sequence of Geodermatophilus obscurus type strain (G-20).</title>
        <authorList>
            <person name="Ivanova N."/>
            <person name="Sikorski J."/>
            <person name="Jando M."/>
            <person name="Munk C."/>
            <person name="Lapidus A."/>
            <person name="Glavina Del Rio T."/>
            <person name="Copeland A."/>
            <person name="Tice H."/>
            <person name="Cheng J.-F."/>
            <person name="Lucas S."/>
            <person name="Chen F."/>
            <person name="Nolan M."/>
            <person name="Bruce D."/>
            <person name="Goodwin L."/>
            <person name="Pitluck S."/>
            <person name="Mavromatis K."/>
            <person name="Mikhailova N."/>
            <person name="Pati A."/>
            <person name="Chen A."/>
            <person name="Palaniappan K."/>
            <person name="Land M."/>
            <person name="Hauser L."/>
            <person name="Chang Y.-J."/>
            <person name="Jeffries C.D."/>
            <person name="Meincke L."/>
            <person name="Brettin T."/>
            <person name="Detter J.C."/>
            <person name="Detter J.C."/>
            <person name="Rohde M."/>
            <person name="Goeker M."/>
            <person name="Bristow J."/>
            <person name="Eisen J.A."/>
            <person name="Markowitz V."/>
            <person name="Hugenholtz P."/>
            <person name="Kyrpides N.C."/>
            <person name="Klenk H.-P."/>
        </authorList>
    </citation>
    <scope>NUCLEOTIDE SEQUENCE [LARGE SCALE GENOMIC DNA]</scope>
    <source>
        <strain evidence="4">ATCC 25078 / DSM 43160 / JCM 3152 / KCC A-0152 / KCTC 9177 / NBRC 13315 / NRRL B-3577 / G-20</strain>
    </source>
</reference>
<dbReference type="Gene3D" id="2.160.20.80">
    <property type="entry name" value="E3 ubiquitin-protein ligase SopA"/>
    <property type="match status" value="1"/>
</dbReference>
<dbReference type="STRING" id="526225.Gobs_1286"/>
<feature type="region of interest" description="Disordered" evidence="1">
    <location>
        <begin position="259"/>
        <end position="280"/>
    </location>
</feature>
<dbReference type="Proteomes" id="UP000001382">
    <property type="component" value="Chromosome"/>
</dbReference>
<proteinExistence type="predicted"/>
<dbReference type="SUPFAM" id="SSF141571">
    <property type="entry name" value="Pentapeptide repeat-like"/>
    <property type="match status" value="1"/>
</dbReference>
<dbReference type="OrthoDB" id="4563217at2"/>
<organism evidence="3 4">
    <name type="scientific">Geodermatophilus obscurus (strain ATCC 25078 / DSM 43160 / JCM 3152 / CCUG 61914 / KCC A-0152 / KCTC 9177 / NBRC 13315 / NRRL B-3577 / G-20)</name>
    <dbReference type="NCBI Taxonomy" id="526225"/>
    <lineage>
        <taxon>Bacteria</taxon>
        <taxon>Bacillati</taxon>
        <taxon>Actinomycetota</taxon>
        <taxon>Actinomycetes</taxon>
        <taxon>Geodermatophilales</taxon>
        <taxon>Geodermatophilaceae</taxon>
        <taxon>Geodermatophilus</taxon>
    </lineage>
</organism>
<dbReference type="InterPro" id="IPR001646">
    <property type="entry name" value="5peptide_repeat"/>
</dbReference>
<evidence type="ECO:0000313" key="3">
    <source>
        <dbReference type="EMBL" id="ADB74026.1"/>
    </source>
</evidence>
<dbReference type="Pfam" id="PF00805">
    <property type="entry name" value="Pentapeptide"/>
    <property type="match status" value="1"/>
</dbReference>
<sequence length="318" mass="34396">MAMDPDERAFRREELSLTRKHNRATVVTALIIAVVSNAVVVGVALMTLRTTATQFELSSRASEYNDIIQGLSSSVGAVEINSIRRLGTFIEDRDNFADTERQHAEATNAVQTLAAYVKEKGSFTDGGLADYGSSHPPVVPPAISRLSILASNPSLGDNSVDLARVDMHGLRNLQEFRPSGADAYLPSVDLRGAFLWKMDLTGVDHSTLRRSFLTCADLRESKLGRTLLEFADLSGANLSDADLSQVRELTSEQLTGVTTNEGTRLPEGVEVPAGSSWSGDECRQRINDMTGFTPGTGYHPDIPCPAGREVCSARLPMP</sequence>
<protein>
    <submittedName>
        <fullName evidence="3">Pentapeptide repeat protein</fullName>
    </submittedName>
</protein>
<name>D2SB78_GEOOG</name>
<accession>D2SB78</accession>
<feature type="transmembrane region" description="Helical" evidence="2">
    <location>
        <begin position="26"/>
        <end position="48"/>
    </location>
</feature>
<dbReference type="EMBL" id="CP001867">
    <property type="protein sequence ID" value="ADB74026.1"/>
    <property type="molecule type" value="Genomic_DNA"/>
</dbReference>
<dbReference type="eggNOG" id="COG1357">
    <property type="taxonomic scope" value="Bacteria"/>
</dbReference>
<dbReference type="KEGG" id="gob:Gobs_1286"/>
<evidence type="ECO:0000256" key="1">
    <source>
        <dbReference type="SAM" id="MobiDB-lite"/>
    </source>
</evidence>
<dbReference type="HOGENOM" id="CLU_873639_0_0_11"/>
<gene>
    <name evidence="3" type="ordered locus">Gobs_1286</name>
</gene>
<keyword evidence="4" id="KW-1185">Reference proteome</keyword>